<dbReference type="Pfam" id="PF07005">
    <property type="entry name" value="SBD_N"/>
    <property type="match status" value="1"/>
</dbReference>
<comment type="similarity">
    <text evidence="1">Belongs to the four-carbon acid sugar kinase family.</text>
</comment>
<dbReference type="InterPro" id="IPR037051">
    <property type="entry name" value="4-carb_acid_sugar_kinase_N_sf"/>
</dbReference>
<evidence type="ECO:0000259" key="7">
    <source>
        <dbReference type="Pfam" id="PF07005"/>
    </source>
</evidence>
<reference evidence="9 10" key="1">
    <citation type="submission" date="2020-03" db="EMBL/GenBank/DDBJ databases">
        <authorList>
            <person name="Wang L."/>
            <person name="He N."/>
            <person name="Li Y."/>
            <person name="Fang Y."/>
            <person name="Zhang F."/>
        </authorList>
    </citation>
    <scope>NUCLEOTIDE SEQUENCE [LARGE SCALE GENOMIC DNA]</scope>
    <source>
        <strain evidence="10">hsmgli-8</strain>
    </source>
</reference>
<sequence length="430" mass="44088">MTDSLLVIADDLSGAADCAVGFTGQCLARVVIGSAVGALQPGVTALDLDTRRLSPQQAADAQQAVLAQPLLAACPLYKKVDSTLRGNVVSEVIALLGRGMALVAPAFPALGRTTRSGVQWLGEAPVSDSDVWANEGLSGSADLLALFGAQGVRVAGLSRSALAQPDLPQVVRQHCTQGTQVLVCDALYEEDLALLATASAPLWAQVFWVGSAGLARHLALELSLPPVTGNHRQAGLTGPVLVEPNLAGPVLTVVGSMSAHSHGQAEYLAGHTAPFRLQLSPRLLVADEAQPQRDEWAAQLAHALANGQDALVTLIQVGRDPAQGPALSQALGALLKGPLAHAGCLIATGGETARAVLSHAGVDVLELHTELTPGVACATACHGGRRLIVITKAGGFGQPATLHNAWCQVRASEGAIAPATALLEKDTPHV</sequence>
<evidence type="ECO:0000313" key="9">
    <source>
        <dbReference type="EMBL" id="NJP03362.1"/>
    </source>
</evidence>
<protein>
    <submittedName>
        <fullName evidence="9">Four-carbon acid sugar kinase family protein</fullName>
    </submittedName>
</protein>
<feature type="domain" description="Four-carbon acid sugar kinase N-terminal" evidence="7">
    <location>
        <begin position="5"/>
        <end position="218"/>
    </location>
</feature>
<dbReference type="GO" id="GO:0016301">
    <property type="term" value="F:kinase activity"/>
    <property type="evidence" value="ECO:0007669"/>
    <property type="project" value="UniProtKB-KW"/>
</dbReference>
<dbReference type="InterPro" id="IPR010737">
    <property type="entry name" value="4-carb_acid_sugar_kinase_N"/>
</dbReference>
<evidence type="ECO:0000256" key="1">
    <source>
        <dbReference type="ARBA" id="ARBA00005715"/>
    </source>
</evidence>
<evidence type="ECO:0000259" key="8">
    <source>
        <dbReference type="Pfam" id="PF17042"/>
    </source>
</evidence>
<comment type="caution">
    <text evidence="9">The sequence shown here is derived from an EMBL/GenBank/DDBJ whole genome shotgun (WGS) entry which is preliminary data.</text>
</comment>
<dbReference type="SUPFAM" id="SSF142764">
    <property type="entry name" value="YgbK-like"/>
    <property type="match status" value="1"/>
</dbReference>
<proteinExistence type="inferred from homology"/>
<accession>A0ABX0YKC9</accession>
<keyword evidence="4 9" id="KW-0418">Kinase</keyword>
<dbReference type="Gene3D" id="3.40.50.10840">
    <property type="entry name" value="Putative sugar-binding, N-terminal domain"/>
    <property type="match status" value="1"/>
</dbReference>
<evidence type="ECO:0000256" key="4">
    <source>
        <dbReference type="ARBA" id="ARBA00022777"/>
    </source>
</evidence>
<keyword evidence="5" id="KW-0067">ATP-binding</keyword>
<keyword evidence="3" id="KW-0547">Nucleotide-binding</keyword>
<dbReference type="Proteomes" id="UP000746535">
    <property type="component" value="Unassembled WGS sequence"/>
</dbReference>
<dbReference type="InterPro" id="IPR031475">
    <property type="entry name" value="NBD_C"/>
</dbReference>
<evidence type="ECO:0000313" key="10">
    <source>
        <dbReference type="Proteomes" id="UP000746535"/>
    </source>
</evidence>
<keyword evidence="6" id="KW-0119">Carbohydrate metabolism</keyword>
<keyword evidence="10" id="KW-1185">Reference proteome</keyword>
<feature type="domain" description="Four-carbon acid sugar kinase nucleotide binding" evidence="8">
    <location>
        <begin position="251"/>
        <end position="402"/>
    </location>
</feature>
<organism evidence="9 10">
    <name type="scientific">Pseudomonas quercus</name>
    <dbReference type="NCBI Taxonomy" id="2722792"/>
    <lineage>
        <taxon>Bacteria</taxon>
        <taxon>Pseudomonadati</taxon>
        <taxon>Pseudomonadota</taxon>
        <taxon>Gammaproteobacteria</taxon>
        <taxon>Pseudomonadales</taxon>
        <taxon>Pseudomonadaceae</taxon>
        <taxon>Pseudomonas</taxon>
    </lineage>
</organism>
<evidence type="ECO:0000256" key="6">
    <source>
        <dbReference type="ARBA" id="ARBA00023277"/>
    </source>
</evidence>
<dbReference type="Gene3D" id="3.40.980.20">
    <property type="entry name" value="Four-carbon acid sugar kinase, nucleotide binding domain"/>
    <property type="match status" value="1"/>
</dbReference>
<evidence type="ECO:0000256" key="2">
    <source>
        <dbReference type="ARBA" id="ARBA00022679"/>
    </source>
</evidence>
<dbReference type="RefSeq" id="WP_168085934.1">
    <property type="nucleotide sequence ID" value="NZ_JAAVJI010000018.1"/>
</dbReference>
<dbReference type="InterPro" id="IPR042213">
    <property type="entry name" value="NBD_C_sf"/>
</dbReference>
<gene>
    <name evidence="9" type="ORF">HBH25_21220</name>
</gene>
<evidence type="ECO:0000256" key="5">
    <source>
        <dbReference type="ARBA" id="ARBA00022840"/>
    </source>
</evidence>
<dbReference type="EMBL" id="JAAVJI010000018">
    <property type="protein sequence ID" value="NJP03362.1"/>
    <property type="molecule type" value="Genomic_DNA"/>
</dbReference>
<name>A0ABX0YKC9_9PSED</name>
<keyword evidence="2" id="KW-0808">Transferase</keyword>
<dbReference type="Pfam" id="PF17042">
    <property type="entry name" value="NBD_C"/>
    <property type="match status" value="1"/>
</dbReference>
<evidence type="ECO:0000256" key="3">
    <source>
        <dbReference type="ARBA" id="ARBA00022741"/>
    </source>
</evidence>